<protein>
    <recommendedName>
        <fullName evidence="1">Aldehyde oxidase/xanthine dehydrogenase second molybdopterin binding domain-containing protein</fullName>
    </recommendedName>
</protein>
<dbReference type="AlphaFoldDB" id="A0A2G9TFI8"/>
<dbReference type="Proteomes" id="UP000230423">
    <property type="component" value="Unassembled WGS sequence"/>
</dbReference>
<evidence type="ECO:0000259" key="1">
    <source>
        <dbReference type="Pfam" id="PF20256"/>
    </source>
</evidence>
<feature type="domain" description="Aldehyde oxidase/xanthine dehydrogenase second molybdopterin binding" evidence="1">
    <location>
        <begin position="1"/>
        <end position="62"/>
    </location>
</feature>
<proteinExistence type="predicted"/>
<dbReference type="InterPro" id="IPR016208">
    <property type="entry name" value="Ald_Oxase/xanthine_DH-like"/>
</dbReference>
<dbReference type="Pfam" id="PF20256">
    <property type="entry name" value="MoCoBD_2"/>
    <property type="match status" value="1"/>
</dbReference>
<sequence>ILSVDIVMDVGRNLNPAIDICQIEGALMMSYSSLTFEKVTYDDKGKVIENTFSLYKLPSPSVTPMKCV</sequence>
<dbReference type="InterPro" id="IPR037165">
    <property type="entry name" value="AldOxase/xan_DH_Mopterin-bd_sf"/>
</dbReference>
<dbReference type="PANTHER" id="PTHR11908:SF139">
    <property type="entry name" value="XANTHINE DEHYDROGENASE-RELATED"/>
    <property type="match status" value="1"/>
</dbReference>
<evidence type="ECO:0000313" key="2">
    <source>
        <dbReference type="EMBL" id="PIO56717.1"/>
    </source>
</evidence>
<dbReference type="PANTHER" id="PTHR11908">
    <property type="entry name" value="XANTHINE DEHYDROGENASE"/>
    <property type="match status" value="1"/>
</dbReference>
<dbReference type="GO" id="GO:0005506">
    <property type="term" value="F:iron ion binding"/>
    <property type="evidence" value="ECO:0007669"/>
    <property type="project" value="InterPro"/>
</dbReference>
<evidence type="ECO:0000313" key="3">
    <source>
        <dbReference type="Proteomes" id="UP000230423"/>
    </source>
</evidence>
<dbReference type="OrthoDB" id="6378175at2759"/>
<name>A0A2G9TFI8_TELCI</name>
<gene>
    <name evidence="2" type="ORF">TELCIR_21882</name>
</gene>
<organism evidence="2 3">
    <name type="scientific">Teladorsagia circumcincta</name>
    <name type="common">Brown stomach worm</name>
    <name type="synonym">Ostertagia circumcincta</name>
    <dbReference type="NCBI Taxonomy" id="45464"/>
    <lineage>
        <taxon>Eukaryota</taxon>
        <taxon>Metazoa</taxon>
        <taxon>Ecdysozoa</taxon>
        <taxon>Nematoda</taxon>
        <taxon>Chromadorea</taxon>
        <taxon>Rhabditida</taxon>
        <taxon>Rhabditina</taxon>
        <taxon>Rhabditomorpha</taxon>
        <taxon>Strongyloidea</taxon>
        <taxon>Trichostrongylidae</taxon>
        <taxon>Teladorsagia</taxon>
    </lineage>
</organism>
<accession>A0A2G9TFI8</accession>
<dbReference type="InterPro" id="IPR046867">
    <property type="entry name" value="AldOxase/xan_DH_MoCoBD2"/>
</dbReference>
<dbReference type="SUPFAM" id="SSF56003">
    <property type="entry name" value="Molybdenum cofactor-binding domain"/>
    <property type="match status" value="1"/>
</dbReference>
<dbReference type="Gene3D" id="3.30.365.10">
    <property type="entry name" value="Aldehyde oxidase/xanthine dehydrogenase, molybdopterin binding domain"/>
    <property type="match status" value="1"/>
</dbReference>
<dbReference type="GO" id="GO:0016491">
    <property type="term" value="F:oxidoreductase activity"/>
    <property type="evidence" value="ECO:0007669"/>
    <property type="project" value="InterPro"/>
</dbReference>
<dbReference type="EMBL" id="KZ373389">
    <property type="protein sequence ID" value="PIO56717.1"/>
    <property type="molecule type" value="Genomic_DNA"/>
</dbReference>
<feature type="non-terminal residue" evidence="2">
    <location>
        <position position="1"/>
    </location>
</feature>
<keyword evidence="3" id="KW-1185">Reference proteome</keyword>
<reference evidence="2 3" key="1">
    <citation type="submission" date="2015-09" db="EMBL/GenBank/DDBJ databases">
        <title>Draft genome of the parasitic nematode Teladorsagia circumcincta isolate WARC Sus (inbred).</title>
        <authorList>
            <person name="Mitreva M."/>
        </authorList>
    </citation>
    <scope>NUCLEOTIDE SEQUENCE [LARGE SCALE GENOMIC DNA]</scope>
    <source>
        <strain evidence="2 3">S</strain>
    </source>
</reference>